<dbReference type="SUPFAM" id="SSF56645">
    <property type="entry name" value="Acyl-CoA dehydrogenase NM domain-like"/>
    <property type="match status" value="1"/>
</dbReference>
<dbReference type="Gene3D" id="1.10.540.10">
    <property type="entry name" value="Acyl-CoA dehydrogenase/oxidase, N-terminal domain"/>
    <property type="match status" value="1"/>
</dbReference>
<dbReference type="GO" id="GO:0050660">
    <property type="term" value="F:flavin adenine dinucleotide binding"/>
    <property type="evidence" value="ECO:0007669"/>
    <property type="project" value="InterPro"/>
</dbReference>
<evidence type="ECO:0000313" key="10">
    <source>
        <dbReference type="Proteomes" id="UP000286208"/>
    </source>
</evidence>
<dbReference type="GO" id="GO:0033539">
    <property type="term" value="P:fatty acid beta-oxidation using acyl-CoA dehydrogenase"/>
    <property type="evidence" value="ECO:0007669"/>
    <property type="project" value="TreeGrafter"/>
</dbReference>
<feature type="domain" description="Acyl-CoA oxidase/dehydrogenase middle" evidence="7">
    <location>
        <begin position="132"/>
        <end position="240"/>
    </location>
</feature>
<evidence type="ECO:0000259" key="8">
    <source>
        <dbReference type="Pfam" id="PF02771"/>
    </source>
</evidence>
<feature type="domain" description="Acyl-CoA dehydrogenase/oxidase C-terminal" evidence="6">
    <location>
        <begin position="255"/>
        <end position="398"/>
    </location>
</feature>
<dbReference type="GO" id="GO:0046359">
    <property type="term" value="P:butyrate catabolic process"/>
    <property type="evidence" value="ECO:0007669"/>
    <property type="project" value="TreeGrafter"/>
</dbReference>
<evidence type="ECO:0000256" key="3">
    <source>
        <dbReference type="ARBA" id="ARBA00022630"/>
    </source>
</evidence>
<dbReference type="InterPro" id="IPR009100">
    <property type="entry name" value="AcylCoA_DH/oxidase_NM_dom_sf"/>
</dbReference>
<dbReference type="AlphaFoldDB" id="A0A438B7Z3"/>
<keyword evidence="5" id="KW-0560">Oxidoreductase</keyword>
<keyword evidence="3 5" id="KW-0285">Flavoprotein</keyword>
<evidence type="ECO:0000256" key="5">
    <source>
        <dbReference type="RuleBase" id="RU362125"/>
    </source>
</evidence>
<dbReference type="Pfam" id="PF02771">
    <property type="entry name" value="Acyl-CoA_dh_N"/>
    <property type="match status" value="1"/>
</dbReference>
<dbReference type="OrthoDB" id="2769798at2"/>
<dbReference type="InterPro" id="IPR036250">
    <property type="entry name" value="AcylCo_DH-like_C"/>
</dbReference>
<keyword evidence="10" id="KW-1185">Reference proteome</keyword>
<dbReference type="Gene3D" id="1.20.140.10">
    <property type="entry name" value="Butyryl-CoA Dehydrogenase, subunit A, domain 3"/>
    <property type="match status" value="1"/>
</dbReference>
<dbReference type="Proteomes" id="UP000286208">
    <property type="component" value="Unassembled WGS sequence"/>
</dbReference>
<evidence type="ECO:0000256" key="2">
    <source>
        <dbReference type="ARBA" id="ARBA00009347"/>
    </source>
</evidence>
<evidence type="ECO:0000259" key="6">
    <source>
        <dbReference type="Pfam" id="PF00441"/>
    </source>
</evidence>
<accession>A0A438B7Z3</accession>
<proteinExistence type="inferred from homology"/>
<dbReference type="PANTHER" id="PTHR43884">
    <property type="entry name" value="ACYL-COA DEHYDROGENASE"/>
    <property type="match status" value="1"/>
</dbReference>
<dbReference type="InterPro" id="IPR046373">
    <property type="entry name" value="Acyl-CoA_Oxase/DH_mid-dom_sf"/>
</dbReference>
<evidence type="ECO:0000259" key="7">
    <source>
        <dbReference type="Pfam" id="PF02770"/>
    </source>
</evidence>
<evidence type="ECO:0000313" key="9">
    <source>
        <dbReference type="EMBL" id="RVW07080.1"/>
    </source>
</evidence>
<dbReference type="Pfam" id="PF02770">
    <property type="entry name" value="Acyl-CoA_dh_M"/>
    <property type="match status" value="1"/>
</dbReference>
<dbReference type="SUPFAM" id="SSF47203">
    <property type="entry name" value="Acyl-CoA dehydrogenase C-terminal domain-like"/>
    <property type="match status" value="1"/>
</dbReference>
<organism evidence="9 10">
    <name type="scientific">Prescottella agglutinans</name>
    <dbReference type="NCBI Taxonomy" id="1644129"/>
    <lineage>
        <taxon>Bacteria</taxon>
        <taxon>Bacillati</taxon>
        <taxon>Actinomycetota</taxon>
        <taxon>Actinomycetes</taxon>
        <taxon>Mycobacteriales</taxon>
        <taxon>Nocardiaceae</taxon>
        <taxon>Prescottella</taxon>
    </lineage>
</organism>
<dbReference type="CDD" id="cd00567">
    <property type="entry name" value="ACAD"/>
    <property type="match status" value="1"/>
</dbReference>
<protein>
    <submittedName>
        <fullName evidence="9">Acyl-CoA dehydrogenase family protein</fullName>
    </submittedName>
</protein>
<feature type="domain" description="Acyl-CoA dehydrogenase/oxidase N-terminal" evidence="8">
    <location>
        <begin position="8"/>
        <end position="125"/>
    </location>
</feature>
<dbReference type="RefSeq" id="WP_127918659.1">
    <property type="nucleotide sequence ID" value="NZ_RKLP01000015.1"/>
</dbReference>
<comment type="cofactor">
    <cofactor evidence="1 5">
        <name>FAD</name>
        <dbReference type="ChEBI" id="CHEBI:57692"/>
    </cofactor>
</comment>
<dbReference type="InterPro" id="IPR037069">
    <property type="entry name" value="AcylCoA_DH/ox_N_sf"/>
</dbReference>
<dbReference type="Gene3D" id="2.40.110.10">
    <property type="entry name" value="Butyryl-CoA Dehydrogenase, subunit A, domain 2"/>
    <property type="match status" value="1"/>
</dbReference>
<comment type="similarity">
    <text evidence="2 5">Belongs to the acyl-CoA dehydrogenase family.</text>
</comment>
<dbReference type="Pfam" id="PF00441">
    <property type="entry name" value="Acyl-CoA_dh_1"/>
    <property type="match status" value="1"/>
</dbReference>
<keyword evidence="4 5" id="KW-0274">FAD</keyword>
<dbReference type="InterPro" id="IPR013786">
    <property type="entry name" value="AcylCoA_DH/ox_N"/>
</dbReference>
<dbReference type="InterPro" id="IPR009075">
    <property type="entry name" value="AcylCo_DH/oxidase_C"/>
</dbReference>
<evidence type="ECO:0000256" key="4">
    <source>
        <dbReference type="ARBA" id="ARBA00022827"/>
    </source>
</evidence>
<gene>
    <name evidence="9" type="ORF">EGT67_24230</name>
</gene>
<evidence type="ECO:0000256" key="1">
    <source>
        <dbReference type="ARBA" id="ARBA00001974"/>
    </source>
</evidence>
<dbReference type="GO" id="GO:0003995">
    <property type="term" value="F:acyl-CoA dehydrogenase activity"/>
    <property type="evidence" value="ECO:0007669"/>
    <property type="project" value="TreeGrafter"/>
</dbReference>
<name>A0A438B7Z3_9NOCA</name>
<sequence length="417" mass="43947">MAIDFTFTEAQSALQAATREQARRILDDVAEQTRHRPTPEERFRATRPAYEQLVAEGLFRKLIPAAVGGEGNGLVDAAIIAEELYAGDASVALTALGSLLGLLPIALAGNPEHTRKTVPLFLSGEGAPLAALCHSEPGGSANFDAPAPAEGVRTTARLDGDEWVINGEKRWVSSATGWDGTGADVLTVVCRTAEDPATPADQALSVLLVPGGADGFVDHGAIDMIGHRAHLAPTFAFDNVRVPAGNVVGAVGIGKALVEGSFAASAALVGIFGVGLMRHAFDYALDFARREHRAGPHPIVDYQAVGYALADAKTAIEAARWLGYRACHALDTLEPAALELAVEAKIFGSETAVTVVTDLMRVVGIESYDTDNPLGRLLQDALALPIFDGGNLGVRRRQLHQLLRAPEYDPLATITTT</sequence>
<comment type="caution">
    <text evidence="9">The sequence shown here is derived from an EMBL/GenBank/DDBJ whole genome shotgun (WGS) entry which is preliminary data.</text>
</comment>
<dbReference type="InterPro" id="IPR006091">
    <property type="entry name" value="Acyl-CoA_Oxase/DH_mid-dom"/>
</dbReference>
<dbReference type="EMBL" id="RKLP01000015">
    <property type="protein sequence ID" value="RVW07080.1"/>
    <property type="molecule type" value="Genomic_DNA"/>
</dbReference>
<dbReference type="PANTHER" id="PTHR43884:SF12">
    <property type="entry name" value="ISOVALERYL-COA DEHYDROGENASE, MITOCHONDRIAL-RELATED"/>
    <property type="match status" value="1"/>
</dbReference>
<reference evidence="9 10" key="1">
    <citation type="submission" date="2018-11" db="EMBL/GenBank/DDBJ databases">
        <title>Rhodococcus spongicola sp. nov. and Rhodococcus xishaensis sp. nov. from marine sponges.</title>
        <authorList>
            <person name="Li L."/>
            <person name="Lin H.W."/>
        </authorList>
    </citation>
    <scope>NUCLEOTIDE SEQUENCE [LARGE SCALE GENOMIC DNA]</scope>
    <source>
        <strain evidence="9 10">CCTCC AB2014297</strain>
    </source>
</reference>